<evidence type="ECO:0000313" key="1">
    <source>
        <dbReference type="EMBL" id="MDR7359494.1"/>
    </source>
</evidence>
<keyword evidence="2" id="KW-1185">Reference proteome</keyword>
<evidence type="ECO:0000313" key="2">
    <source>
        <dbReference type="Proteomes" id="UP001183817"/>
    </source>
</evidence>
<evidence type="ECO:0008006" key="3">
    <source>
        <dbReference type="Google" id="ProtNLM"/>
    </source>
</evidence>
<organism evidence="1 2">
    <name type="scientific">Paeniglutamicibacter sulfureus</name>
    <dbReference type="NCBI Taxonomy" id="43666"/>
    <lineage>
        <taxon>Bacteria</taxon>
        <taxon>Bacillati</taxon>
        <taxon>Actinomycetota</taxon>
        <taxon>Actinomycetes</taxon>
        <taxon>Micrococcales</taxon>
        <taxon>Micrococcaceae</taxon>
        <taxon>Paeniglutamicibacter</taxon>
    </lineage>
</organism>
<dbReference type="EMBL" id="JAVDYI010000001">
    <property type="protein sequence ID" value="MDR7359494.1"/>
    <property type="molecule type" value="Genomic_DNA"/>
</dbReference>
<reference evidence="1 2" key="1">
    <citation type="submission" date="2023-07" db="EMBL/GenBank/DDBJ databases">
        <title>Sequencing the genomes of 1000 actinobacteria strains.</title>
        <authorList>
            <person name="Klenk H.-P."/>
        </authorList>
    </citation>
    <scope>NUCLEOTIDE SEQUENCE [LARGE SCALE GENOMIC DNA]</scope>
    <source>
        <strain evidence="1 2">DSM 20167</strain>
    </source>
</reference>
<proteinExistence type="predicted"/>
<dbReference type="Proteomes" id="UP001183817">
    <property type="component" value="Unassembled WGS sequence"/>
</dbReference>
<name>A0ABU2BQ52_9MICC</name>
<protein>
    <recommendedName>
        <fullName evidence="3">Peptidase</fullName>
    </recommendedName>
</protein>
<dbReference type="RefSeq" id="WP_310292046.1">
    <property type="nucleotide sequence ID" value="NZ_BAAAWO010000001.1"/>
</dbReference>
<gene>
    <name evidence="1" type="ORF">J2S64_003185</name>
</gene>
<comment type="caution">
    <text evidence="1">The sequence shown here is derived from an EMBL/GenBank/DDBJ whole genome shotgun (WGS) entry which is preliminary data.</text>
</comment>
<accession>A0ABU2BQ52</accession>
<sequence length="151" mass="15982">MKKARMETAATTGEGLTVGIPGHGSFTVTEEALRMITVFGGQLHCYQADGGCRKQGLYFSRTVPKKALQCLVSGPRPGTTSPDGATGQDSEEVMISVSRELAPKLDGAVLEFGSYNKMQRFLWLATPAVKGPACTCRRSVGSPAGKKLSLS</sequence>